<keyword evidence="2" id="KW-0472">Membrane</keyword>
<protein>
    <submittedName>
        <fullName evidence="3">DUF2304 domain-containing protein</fullName>
    </submittedName>
</protein>
<evidence type="ECO:0000256" key="2">
    <source>
        <dbReference type="SAM" id="Phobius"/>
    </source>
</evidence>
<dbReference type="AlphaFoldDB" id="A0A9X1QQ58"/>
<sequence length="144" mass="15378">MTATLIQVILLLAVVAIALFFIANRRKARAKAGVKLGFLVFILLSVWAILRPDDLTVIANWLGVDRGTDLLLYALVIAFVFVVISSYMRFRELELRYARLARAVALTNAIRPEAPLTRSAGSAGGSEAAGASGASGASTEEARS</sequence>
<comment type="caution">
    <text evidence="3">The sequence shown here is derived from an EMBL/GenBank/DDBJ whole genome shotgun (WGS) entry which is preliminary data.</text>
</comment>
<keyword evidence="2" id="KW-1133">Transmembrane helix</keyword>
<feature type="region of interest" description="Disordered" evidence="1">
    <location>
        <begin position="116"/>
        <end position="144"/>
    </location>
</feature>
<dbReference type="Proteomes" id="UP001139336">
    <property type="component" value="Unassembled WGS sequence"/>
</dbReference>
<gene>
    <name evidence="3" type="ORF">L1O03_01140</name>
</gene>
<dbReference type="EMBL" id="JAKGSI010000001">
    <property type="protein sequence ID" value="MCF4005783.1"/>
    <property type="molecule type" value="Genomic_DNA"/>
</dbReference>
<proteinExistence type="predicted"/>
<evidence type="ECO:0000313" key="4">
    <source>
        <dbReference type="Proteomes" id="UP001139336"/>
    </source>
</evidence>
<dbReference type="Pfam" id="PF10066">
    <property type="entry name" value="DUF2304"/>
    <property type="match status" value="1"/>
</dbReference>
<accession>A0A9X1QQ58</accession>
<reference evidence="3" key="1">
    <citation type="submission" date="2022-01" db="EMBL/GenBank/DDBJ databases">
        <title>Corynebacterium sp. nov isolated from isolated from the feces of the greater white-fronted geese (Anser albifrons) at Poyang Lake, PR China.</title>
        <authorList>
            <person name="Liu Q."/>
        </authorList>
    </citation>
    <scope>NUCLEOTIDE SEQUENCE</scope>
    <source>
        <strain evidence="3">JCM 32435</strain>
    </source>
</reference>
<dbReference type="RefSeq" id="WP_236117584.1">
    <property type="nucleotide sequence ID" value="NZ_JAKGSI010000001.1"/>
</dbReference>
<evidence type="ECO:0000313" key="3">
    <source>
        <dbReference type="EMBL" id="MCF4005783.1"/>
    </source>
</evidence>
<name>A0A9X1QQ58_9CORY</name>
<feature type="transmembrane region" description="Helical" evidence="2">
    <location>
        <begin position="32"/>
        <end position="50"/>
    </location>
</feature>
<feature type="compositionally biased region" description="Low complexity" evidence="1">
    <location>
        <begin position="119"/>
        <end position="144"/>
    </location>
</feature>
<keyword evidence="4" id="KW-1185">Reference proteome</keyword>
<organism evidence="3 4">
    <name type="scientific">Corynebacterium uropygiale</name>
    <dbReference type="NCBI Taxonomy" id="1775911"/>
    <lineage>
        <taxon>Bacteria</taxon>
        <taxon>Bacillati</taxon>
        <taxon>Actinomycetota</taxon>
        <taxon>Actinomycetes</taxon>
        <taxon>Mycobacteriales</taxon>
        <taxon>Corynebacteriaceae</taxon>
        <taxon>Corynebacterium</taxon>
    </lineage>
</organism>
<keyword evidence="2" id="KW-0812">Transmembrane</keyword>
<feature type="transmembrane region" description="Helical" evidence="2">
    <location>
        <begin position="70"/>
        <end position="90"/>
    </location>
</feature>
<feature type="transmembrane region" description="Helical" evidence="2">
    <location>
        <begin position="6"/>
        <end position="23"/>
    </location>
</feature>
<evidence type="ECO:0000256" key="1">
    <source>
        <dbReference type="SAM" id="MobiDB-lite"/>
    </source>
</evidence>
<dbReference type="InterPro" id="IPR019277">
    <property type="entry name" value="DUF2304"/>
</dbReference>